<dbReference type="Proteomes" id="UP000324298">
    <property type="component" value="Unassembled WGS sequence"/>
</dbReference>
<dbReference type="RefSeq" id="WP_149308328.1">
    <property type="nucleotide sequence ID" value="NZ_SRSD01000008.1"/>
</dbReference>
<proteinExistence type="predicted"/>
<dbReference type="OrthoDB" id="5389465at2"/>
<protein>
    <submittedName>
        <fullName evidence="1">TIGR04442 family protein</fullName>
    </submittedName>
</protein>
<accession>A0A5A9XDR6</accession>
<name>A0A5A9XDR6_9BACT</name>
<dbReference type="AlphaFoldDB" id="A0A5A9XDR6"/>
<dbReference type="EMBL" id="SRSD01000008">
    <property type="protein sequence ID" value="KAA0889771.1"/>
    <property type="molecule type" value="Genomic_DNA"/>
</dbReference>
<reference evidence="1 2" key="1">
    <citation type="submission" date="2019-04" db="EMBL/GenBank/DDBJ databases">
        <title>Geobacter ruber sp. nov., ferric-reducing bacteria isolated from paddy soil.</title>
        <authorList>
            <person name="Xu Z."/>
            <person name="Masuda Y."/>
            <person name="Itoh H."/>
            <person name="Senoo K."/>
        </authorList>
    </citation>
    <scope>NUCLEOTIDE SEQUENCE [LARGE SCALE GENOMIC DNA]</scope>
    <source>
        <strain evidence="1 2">Red88</strain>
    </source>
</reference>
<sequence>MHKDIRLHGQVGSHVEYFVMVVGNDAYQRYFFNIVQEEEHLRIFSPGNELIISPEGIGYQGNGGYFCEYMFGVDQPSSDLSKPDIINRLVMYGARSNDTGSIRFSDRTQGEESFENIFFEGNAVCNYYFFVHSNQLSRKLKYQQEELVKNLGKIIKRSESVGDERDDALISNIFPLLRDDSAQLFIIKLINRHHREYRDLFKSLYYRNKKIADDDFARLVKLATTYRIDRYQQERMRIDAMYRHPSNKRIVDEYRNILLACNSKGEISHLDNARLTRLKTLSVRNKIPGALFYTLDEMLKRGRNLVHHEEQDYIAATREVLQGIFLREKEIESPINREDMLNLIQAKKKAVENRDHSFDQLMLDASKECDEKIRDGADPGLMDGFSYVITYLDRFDSVSNLISQLAFMENVRVNEEMLQGLLEHKAAFDNLREGCFEELFIHELFHNAYLGRFGRRKVTALLAGLRAVEKRTGSTEELNQHLQKIDQEERISSVLLEHVRDRIRNFYSRFTTRADQEALRREVIEELKNKRLIKADIPDHIFHETIFTIKKEAMYLHSLLPQIIAERNVGLREDFLENSGLDRFYVEELEREYYEKNGLSLEGLYQIRKGLS</sequence>
<gene>
    <name evidence="1" type="ORF">ET418_13430</name>
</gene>
<organism evidence="1 2">
    <name type="scientific">Oryzomonas rubra</name>
    <dbReference type="NCBI Taxonomy" id="2509454"/>
    <lineage>
        <taxon>Bacteria</taxon>
        <taxon>Pseudomonadati</taxon>
        <taxon>Thermodesulfobacteriota</taxon>
        <taxon>Desulfuromonadia</taxon>
        <taxon>Geobacterales</taxon>
        <taxon>Geobacteraceae</taxon>
        <taxon>Oryzomonas</taxon>
    </lineage>
</organism>
<evidence type="ECO:0000313" key="1">
    <source>
        <dbReference type="EMBL" id="KAA0889771.1"/>
    </source>
</evidence>
<dbReference type="NCBIfam" id="TIGR04442">
    <property type="entry name" value="TIGR04442 family protein"/>
    <property type="match status" value="1"/>
</dbReference>
<comment type="caution">
    <text evidence="1">The sequence shown here is derived from an EMBL/GenBank/DDBJ whole genome shotgun (WGS) entry which is preliminary data.</text>
</comment>
<keyword evidence="2" id="KW-1185">Reference proteome</keyword>
<dbReference type="InterPro" id="IPR031040">
    <property type="entry name" value="CHP04442"/>
</dbReference>
<evidence type="ECO:0000313" key="2">
    <source>
        <dbReference type="Proteomes" id="UP000324298"/>
    </source>
</evidence>